<sequence length="122" mass="12904">MRSFVRKYARGDEILVWSRSDSGAAASGLLIHPGHGPAAPAGVRGAHRGAAGPRCLSVILAEPAARFAAEDRPCHPAGEASQGHQGRHPRGPEQPVGGPARAGQEHERWGAAHRRQRLSHEP</sequence>
<evidence type="ECO:0000256" key="1">
    <source>
        <dbReference type="SAM" id="MobiDB-lite"/>
    </source>
</evidence>
<organism evidence="2 3">
    <name type="scientific">Myxococcus llanfairpwllgwyngyllgogerychwyrndrobwllllantysiliogogogochensis</name>
    <dbReference type="NCBI Taxonomy" id="2590453"/>
    <lineage>
        <taxon>Bacteria</taxon>
        <taxon>Pseudomonadati</taxon>
        <taxon>Myxococcota</taxon>
        <taxon>Myxococcia</taxon>
        <taxon>Myxococcales</taxon>
        <taxon>Cystobacterineae</taxon>
        <taxon>Myxococcaceae</taxon>
        <taxon>Myxococcus</taxon>
    </lineage>
</organism>
<comment type="caution">
    <text evidence="2">The sequence shown here is derived from an EMBL/GenBank/DDBJ whole genome shotgun (WGS) entry which is preliminary data.</text>
</comment>
<gene>
    <name evidence="2" type="ORF">FJV41_02480</name>
</gene>
<dbReference type="Proteomes" id="UP000315369">
    <property type="component" value="Unassembled WGS sequence"/>
</dbReference>
<dbReference type="AlphaFoldDB" id="A0A540X9Z7"/>
<feature type="region of interest" description="Disordered" evidence="1">
    <location>
        <begin position="26"/>
        <end position="49"/>
    </location>
</feature>
<accession>A0A540X9Z7</accession>
<protein>
    <submittedName>
        <fullName evidence="2">Uncharacterized protein</fullName>
    </submittedName>
</protein>
<feature type="compositionally biased region" description="Basic residues" evidence="1">
    <location>
        <begin position="111"/>
        <end position="122"/>
    </location>
</feature>
<keyword evidence="3" id="KW-1185">Reference proteome</keyword>
<dbReference type="EMBL" id="VIFM01000006">
    <property type="protein sequence ID" value="TQF17494.1"/>
    <property type="molecule type" value="Genomic_DNA"/>
</dbReference>
<reference evidence="2 3" key="1">
    <citation type="submission" date="2019-06" db="EMBL/GenBank/DDBJ databases">
        <authorList>
            <person name="Livingstone P."/>
            <person name="Whitworth D."/>
        </authorList>
    </citation>
    <scope>NUCLEOTIDE SEQUENCE [LARGE SCALE GENOMIC DNA]</scope>
    <source>
        <strain evidence="2 3">AM401</strain>
    </source>
</reference>
<evidence type="ECO:0000313" key="3">
    <source>
        <dbReference type="Proteomes" id="UP000315369"/>
    </source>
</evidence>
<evidence type="ECO:0000313" key="2">
    <source>
        <dbReference type="EMBL" id="TQF17494.1"/>
    </source>
</evidence>
<feature type="compositionally biased region" description="Low complexity" evidence="1">
    <location>
        <begin position="32"/>
        <end position="49"/>
    </location>
</feature>
<feature type="region of interest" description="Disordered" evidence="1">
    <location>
        <begin position="70"/>
        <end position="122"/>
    </location>
</feature>
<name>A0A540X9Z7_9BACT</name>
<proteinExistence type="predicted"/>